<gene>
    <name evidence="1" type="ORF">NCS57_00882600</name>
</gene>
<name>A0ACC0QVH0_9HYPO</name>
<evidence type="ECO:0000313" key="1">
    <source>
        <dbReference type="EMBL" id="KAI8666572.1"/>
    </source>
</evidence>
<evidence type="ECO:0000313" key="2">
    <source>
        <dbReference type="Proteomes" id="UP001065298"/>
    </source>
</evidence>
<keyword evidence="2" id="KW-1185">Reference proteome</keyword>
<organism evidence="1 2">
    <name type="scientific">Fusarium keratoplasticum</name>
    <dbReference type="NCBI Taxonomy" id="1328300"/>
    <lineage>
        <taxon>Eukaryota</taxon>
        <taxon>Fungi</taxon>
        <taxon>Dikarya</taxon>
        <taxon>Ascomycota</taxon>
        <taxon>Pezizomycotina</taxon>
        <taxon>Sordariomycetes</taxon>
        <taxon>Hypocreomycetidae</taxon>
        <taxon>Hypocreales</taxon>
        <taxon>Nectriaceae</taxon>
        <taxon>Fusarium</taxon>
        <taxon>Fusarium solani species complex</taxon>
    </lineage>
</organism>
<dbReference type="Proteomes" id="UP001065298">
    <property type="component" value="Chromosome 6"/>
</dbReference>
<dbReference type="EMBL" id="CM046508">
    <property type="protein sequence ID" value="KAI8666572.1"/>
    <property type="molecule type" value="Genomic_DNA"/>
</dbReference>
<comment type="caution">
    <text evidence="1">The sequence shown here is derived from an EMBL/GenBank/DDBJ whole genome shotgun (WGS) entry which is preliminary data.</text>
</comment>
<protein>
    <submittedName>
        <fullName evidence="1">Uncharacterized protein</fullName>
    </submittedName>
</protein>
<sequence>MDLDASHDEKAAAAMAALRAFNIEAFTLLALALLVTALRSYVRISTVGLRNLWADDYLVLLAAVVYSIETGLAYSVGNIAKGMANNSMTDKQRAALQPDDTEYQLRVLGSKIQLAGWSTYSFLLWILKGAMCTFYYRLTKDLEGYRTRILVGFALIIGSFVVVQLNLILSCHPFYRWWQIYPDPGVYCHPAISPNLVWTYLSFNVATDLYLIMIPMPMLWKAAMPWFQKVWLIALFSCGLFVTMAAILRVVLLVSDPVNGAQLAGSWAVRETFVAVLVTNLPMLFPQFKKWAVPLVARVSSSLSASRNPSSSRAESRFSNITSLDTWRRKSRRSSRPISINPPRNNESEVTIIDEINLPEAELQPTTSQEEAHTTTKEDPAPRIQLHIEVSVLEETETHDRRASARSGNYAVSWSDSPPKTEKP</sequence>
<reference evidence="1" key="1">
    <citation type="submission" date="2022-06" db="EMBL/GenBank/DDBJ databases">
        <title>Fusarium solani species complex genomes reveal bases of compartmentalisation and animal pathogenesis.</title>
        <authorList>
            <person name="Tsai I.J."/>
        </authorList>
    </citation>
    <scope>NUCLEOTIDE SEQUENCE</scope>
    <source>
        <strain evidence="1">Fu6.1</strain>
    </source>
</reference>
<accession>A0ACC0QVH0</accession>
<proteinExistence type="predicted"/>